<dbReference type="AlphaFoldDB" id="A0A5J5A516"/>
<gene>
    <name evidence="2" type="ORF">F0562_007917</name>
</gene>
<sequence>MDNRFSNLKGRTLAKGSMMPNGDGSKGDDDDEEEEDEGDGEVEGLIDEKYQKEIQTPDYDFLEYDVHNSEVKEFPDLGNQGVGNLDSSGDEHQETEGVEKTEECGSTSTTDRVQVPRTTNS</sequence>
<feature type="compositionally biased region" description="Acidic residues" evidence="1">
    <location>
        <begin position="28"/>
        <end position="45"/>
    </location>
</feature>
<reference evidence="2 3" key="1">
    <citation type="submission" date="2019-09" db="EMBL/GenBank/DDBJ databases">
        <title>A chromosome-level genome assembly of the Chinese tupelo Nyssa sinensis.</title>
        <authorList>
            <person name="Yang X."/>
            <person name="Kang M."/>
            <person name="Yang Y."/>
            <person name="Xiong H."/>
            <person name="Wang M."/>
            <person name="Zhang Z."/>
            <person name="Wang Z."/>
            <person name="Wu H."/>
            <person name="Ma T."/>
            <person name="Liu J."/>
            <person name="Xi Z."/>
        </authorList>
    </citation>
    <scope>NUCLEOTIDE SEQUENCE [LARGE SCALE GENOMIC DNA]</scope>
    <source>
        <strain evidence="2">J267</strain>
        <tissue evidence="2">Leaf</tissue>
    </source>
</reference>
<keyword evidence="3" id="KW-1185">Reference proteome</keyword>
<accession>A0A5J5A516</accession>
<dbReference type="EMBL" id="CM018046">
    <property type="protein sequence ID" value="KAA8525983.1"/>
    <property type="molecule type" value="Genomic_DNA"/>
</dbReference>
<protein>
    <submittedName>
        <fullName evidence="2">Uncharacterized protein</fullName>
    </submittedName>
</protein>
<dbReference type="Proteomes" id="UP000325577">
    <property type="component" value="Linkage Group LG3"/>
</dbReference>
<evidence type="ECO:0000256" key="1">
    <source>
        <dbReference type="SAM" id="MobiDB-lite"/>
    </source>
</evidence>
<feature type="compositionally biased region" description="Basic and acidic residues" evidence="1">
    <location>
        <begin position="89"/>
        <end position="103"/>
    </location>
</feature>
<name>A0A5J5A516_9ASTE</name>
<organism evidence="2 3">
    <name type="scientific">Nyssa sinensis</name>
    <dbReference type="NCBI Taxonomy" id="561372"/>
    <lineage>
        <taxon>Eukaryota</taxon>
        <taxon>Viridiplantae</taxon>
        <taxon>Streptophyta</taxon>
        <taxon>Embryophyta</taxon>
        <taxon>Tracheophyta</taxon>
        <taxon>Spermatophyta</taxon>
        <taxon>Magnoliopsida</taxon>
        <taxon>eudicotyledons</taxon>
        <taxon>Gunneridae</taxon>
        <taxon>Pentapetalae</taxon>
        <taxon>asterids</taxon>
        <taxon>Cornales</taxon>
        <taxon>Nyssaceae</taxon>
        <taxon>Nyssa</taxon>
    </lineage>
</organism>
<evidence type="ECO:0000313" key="3">
    <source>
        <dbReference type="Proteomes" id="UP000325577"/>
    </source>
</evidence>
<evidence type="ECO:0000313" key="2">
    <source>
        <dbReference type="EMBL" id="KAA8525983.1"/>
    </source>
</evidence>
<proteinExistence type="predicted"/>
<feature type="compositionally biased region" description="Polar residues" evidence="1">
    <location>
        <begin position="104"/>
        <end position="121"/>
    </location>
</feature>
<feature type="region of interest" description="Disordered" evidence="1">
    <location>
        <begin position="72"/>
        <end position="121"/>
    </location>
</feature>
<feature type="region of interest" description="Disordered" evidence="1">
    <location>
        <begin position="1"/>
        <end position="52"/>
    </location>
</feature>